<evidence type="ECO:0000313" key="3">
    <source>
        <dbReference type="Proteomes" id="UP001066276"/>
    </source>
</evidence>
<reference evidence="2" key="1">
    <citation type="journal article" date="2022" name="bioRxiv">
        <title>Sequencing and chromosome-scale assembly of the giantPleurodeles waltlgenome.</title>
        <authorList>
            <person name="Brown T."/>
            <person name="Elewa A."/>
            <person name="Iarovenko S."/>
            <person name="Subramanian E."/>
            <person name="Araus A.J."/>
            <person name="Petzold A."/>
            <person name="Susuki M."/>
            <person name="Suzuki K.-i.T."/>
            <person name="Hayashi T."/>
            <person name="Toyoda A."/>
            <person name="Oliveira C."/>
            <person name="Osipova E."/>
            <person name="Leigh N.D."/>
            <person name="Simon A."/>
            <person name="Yun M.H."/>
        </authorList>
    </citation>
    <scope>NUCLEOTIDE SEQUENCE</scope>
    <source>
        <strain evidence="2">20211129_DDA</strain>
        <tissue evidence="2">Liver</tissue>
    </source>
</reference>
<gene>
    <name evidence="2" type="ORF">NDU88_004881</name>
</gene>
<accession>A0AAV7UHC5</accession>
<dbReference type="Proteomes" id="UP001066276">
    <property type="component" value="Chromosome 3_1"/>
</dbReference>
<sequence>MDTILCPLLRGSLALDNVEELGRPITPQEIKYAIRDMAQGKTLGPDGLPAEFMQLFLGYWPAARSRFGTCALCRRFARCPLARSKCSDRLEPESEETADLAGGADPGRNVLRGGADRDLPAAMPPILDRALLEQAGRRYASGGGRLPRPSADRLLPVTAGAALDITEARLSFCARWERPLTLPGARELRADLGRVAL</sequence>
<proteinExistence type="predicted"/>
<name>A0AAV7UHC5_PLEWA</name>
<evidence type="ECO:0000313" key="2">
    <source>
        <dbReference type="EMBL" id="KAJ1188116.1"/>
    </source>
</evidence>
<protein>
    <submittedName>
        <fullName evidence="2">Uncharacterized protein</fullName>
    </submittedName>
</protein>
<comment type="caution">
    <text evidence="2">The sequence shown here is derived from an EMBL/GenBank/DDBJ whole genome shotgun (WGS) entry which is preliminary data.</text>
</comment>
<evidence type="ECO:0000256" key="1">
    <source>
        <dbReference type="SAM" id="MobiDB-lite"/>
    </source>
</evidence>
<dbReference type="AlphaFoldDB" id="A0AAV7UHC5"/>
<keyword evidence="3" id="KW-1185">Reference proteome</keyword>
<feature type="region of interest" description="Disordered" evidence="1">
    <location>
        <begin position="88"/>
        <end position="113"/>
    </location>
</feature>
<dbReference type="EMBL" id="JANPWB010000005">
    <property type="protein sequence ID" value="KAJ1188116.1"/>
    <property type="molecule type" value="Genomic_DNA"/>
</dbReference>
<organism evidence="2 3">
    <name type="scientific">Pleurodeles waltl</name>
    <name type="common">Iberian ribbed newt</name>
    <dbReference type="NCBI Taxonomy" id="8319"/>
    <lineage>
        <taxon>Eukaryota</taxon>
        <taxon>Metazoa</taxon>
        <taxon>Chordata</taxon>
        <taxon>Craniata</taxon>
        <taxon>Vertebrata</taxon>
        <taxon>Euteleostomi</taxon>
        <taxon>Amphibia</taxon>
        <taxon>Batrachia</taxon>
        <taxon>Caudata</taxon>
        <taxon>Salamandroidea</taxon>
        <taxon>Salamandridae</taxon>
        <taxon>Pleurodelinae</taxon>
        <taxon>Pleurodeles</taxon>
    </lineage>
</organism>